<reference evidence="2 3" key="1">
    <citation type="submission" date="2018-01" db="EMBL/GenBank/DDBJ databases">
        <title>Draft genome sequence of Jishengella sp. NA12.</title>
        <authorList>
            <person name="Sahin N."/>
            <person name="Ay H."/>
            <person name="Saygin H."/>
        </authorList>
    </citation>
    <scope>NUCLEOTIDE SEQUENCE [LARGE SCALE GENOMIC DNA]</scope>
    <source>
        <strain evidence="2 3">NA12</strain>
    </source>
</reference>
<evidence type="ECO:0000256" key="1">
    <source>
        <dbReference type="SAM" id="Phobius"/>
    </source>
</evidence>
<evidence type="ECO:0000313" key="3">
    <source>
        <dbReference type="Proteomes" id="UP000248924"/>
    </source>
</evidence>
<protein>
    <submittedName>
        <fullName evidence="2">Uncharacterized protein</fullName>
    </submittedName>
</protein>
<name>A0A2W2DYJ2_9ACTN</name>
<feature type="transmembrane region" description="Helical" evidence="1">
    <location>
        <begin position="6"/>
        <end position="25"/>
    </location>
</feature>
<feature type="transmembrane region" description="Helical" evidence="1">
    <location>
        <begin position="37"/>
        <end position="58"/>
    </location>
</feature>
<organism evidence="2 3">
    <name type="scientific">Micromonospora craterilacus</name>
    <dbReference type="NCBI Taxonomy" id="1655439"/>
    <lineage>
        <taxon>Bacteria</taxon>
        <taxon>Bacillati</taxon>
        <taxon>Actinomycetota</taxon>
        <taxon>Actinomycetes</taxon>
        <taxon>Micromonosporales</taxon>
        <taxon>Micromonosporaceae</taxon>
        <taxon>Micromonospora</taxon>
    </lineage>
</organism>
<dbReference type="RefSeq" id="WP_111219921.1">
    <property type="nucleotide sequence ID" value="NZ_POTY01000400.1"/>
</dbReference>
<dbReference type="AlphaFoldDB" id="A0A2W2DYJ2"/>
<dbReference type="EMBL" id="POTY01000400">
    <property type="protein sequence ID" value="PZG04948.1"/>
    <property type="molecule type" value="Genomic_DNA"/>
</dbReference>
<comment type="caution">
    <text evidence="2">The sequence shown here is derived from an EMBL/GenBank/DDBJ whole genome shotgun (WGS) entry which is preliminary data.</text>
</comment>
<evidence type="ECO:0000313" key="2">
    <source>
        <dbReference type="EMBL" id="PZG04948.1"/>
    </source>
</evidence>
<keyword evidence="3" id="KW-1185">Reference proteome</keyword>
<dbReference type="Proteomes" id="UP000248924">
    <property type="component" value="Unassembled WGS sequence"/>
</dbReference>
<keyword evidence="1" id="KW-1133">Transmembrane helix</keyword>
<sequence length="59" mass="6449">MELEILWLMLGLAVPAGLLMAFARLVDSALWSSLAGFLAMLIMLAMVVTVVPEFLAVLW</sequence>
<keyword evidence="1" id="KW-0472">Membrane</keyword>
<accession>A0A2W2DYJ2</accession>
<gene>
    <name evidence="2" type="ORF">C1I95_32980</name>
</gene>
<proteinExistence type="predicted"/>
<keyword evidence="1" id="KW-0812">Transmembrane</keyword>